<dbReference type="OrthoDB" id="9804395at2"/>
<dbReference type="PANTHER" id="PTHR30383">
    <property type="entry name" value="THIOESTERASE 1/PROTEASE 1/LYSOPHOSPHOLIPASE L1"/>
    <property type="match status" value="1"/>
</dbReference>
<dbReference type="SUPFAM" id="SSF52266">
    <property type="entry name" value="SGNH hydrolase"/>
    <property type="match status" value="1"/>
</dbReference>
<sequence>MGKARAARKLAAVAALGGGGAGVLGGTLVAILIAEAILAKRTIGPPDGDPPCADGIYGEGPGEPISFVVLGDSTACGLGVKEPDETPGALLATGLAALSGRPVRLTVVAKSGAETRHLDEQIDRALPVHPDLALIIIGANDVTHRTLPSESVRLLVHGVRRLRDAGAEVVVGTCPDLGTVEPLAFPLRQLARAWSRRLAAAQTIACVEAGARTVSLGSLLGPEFAAAPRELFSSDRFHPSATGYASAAVALLPSIAAALGYWPEDESDVSLSDGEILPISFAAVRAAKDAGTEVAATEVAGAERGPRGRWALLRRRRHRDVPLDERQLSPEPKSA</sequence>
<accession>A0A3D9V4P9</accession>
<proteinExistence type="predicted"/>
<reference evidence="2 3" key="1">
    <citation type="submission" date="2018-08" db="EMBL/GenBank/DDBJ databases">
        <title>Sequencing the genomes of 1000 actinobacteria strains.</title>
        <authorList>
            <person name="Klenk H.-P."/>
        </authorList>
    </citation>
    <scope>NUCLEOTIDE SEQUENCE [LARGE SCALE GENOMIC DNA]</scope>
    <source>
        <strain evidence="2 3">DSM 22891</strain>
    </source>
</reference>
<dbReference type="EMBL" id="QTUC01000001">
    <property type="protein sequence ID" value="REF35673.1"/>
    <property type="molecule type" value="Genomic_DNA"/>
</dbReference>
<keyword evidence="3" id="KW-1185">Reference proteome</keyword>
<dbReference type="InterPro" id="IPR051532">
    <property type="entry name" value="Ester_Hydrolysis_Enzymes"/>
</dbReference>
<organism evidence="2 3">
    <name type="scientific">Thermasporomyces composti</name>
    <dbReference type="NCBI Taxonomy" id="696763"/>
    <lineage>
        <taxon>Bacteria</taxon>
        <taxon>Bacillati</taxon>
        <taxon>Actinomycetota</taxon>
        <taxon>Actinomycetes</taxon>
        <taxon>Propionibacteriales</taxon>
        <taxon>Nocardioidaceae</taxon>
        <taxon>Thermasporomyces</taxon>
    </lineage>
</organism>
<evidence type="ECO:0000313" key="3">
    <source>
        <dbReference type="Proteomes" id="UP000256485"/>
    </source>
</evidence>
<dbReference type="Pfam" id="PF13472">
    <property type="entry name" value="Lipase_GDSL_2"/>
    <property type="match status" value="1"/>
</dbReference>
<name>A0A3D9V4P9_THECX</name>
<comment type="caution">
    <text evidence="2">The sequence shown here is derived from an EMBL/GenBank/DDBJ whole genome shotgun (WGS) entry which is preliminary data.</text>
</comment>
<evidence type="ECO:0000313" key="2">
    <source>
        <dbReference type="EMBL" id="REF35673.1"/>
    </source>
</evidence>
<dbReference type="InterPro" id="IPR013830">
    <property type="entry name" value="SGNH_hydro"/>
</dbReference>
<protein>
    <submittedName>
        <fullName evidence="2">Lysophospholipase L1-like esterase</fullName>
    </submittedName>
</protein>
<dbReference type="Proteomes" id="UP000256485">
    <property type="component" value="Unassembled WGS sequence"/>
</dbReference>
<dbReference type="RefSeq" id="WP_115849422.1">
    <property type="nucleotide sequence ID" value="NZ_QTUC01000001.1"/>
</dbReference>
<dbReference type="InterPro" id="IPR036514">
    <property type="entry name" value="SGNH_hydro_sf"/>
</dbReference>
<evidence type="ECO:0000259" key="1">
    <source>
        <dbReference type="Pfam" id="PF13472"/>
    </source>
</evidence>
<dbReference type="Gene3D" id="3.40.50.1110">
    <property type="entry name" value="SGNH hydrolase"/>
    <property type="match status" value="1"/>
</dbReference>
<feature type="domain" description="SGNH hydrolase-type esterase" evidence="1">
    <location>
        <begin position="69"/>
        <end position="245"/>
    </location>
</feature>
<gene>
    <name evidence="2" type="ORF">DFJ64_1058</name>
</gene>
<dbReference type="GO" id="GO:0004622">
    <property type="term" value="F:phosphatidylcholine lysophospholipase activity"/>
    <property type="evidence" value="ECO:0007669"/>
    <property type="project" value="TreeGrafter"/>
</dbReference>
<dbReference type="AlphaFoldDB" id="A0A3D9V4P9"/>
<dbReference type="CDD" id="cd01836">
    <property type="entry name" value="FeeA_FeeB_like"/>
    <property type="match status" value="1"/>
</dbReference>
<dbReference type="PANTHER" id="PTHR30383:SF5">
    <property type="entry name" value="SGNH HYDROLASE-TYPE ESTERASE DOMAIN-CONTAINING PROTEIN"/>
    <property type="match status" value="1"/>
</dbReference>